<dbReference type="AlphaFoldDB" id="A0A1I0Q2G0"/>
<evidence type="ECO:0000256" key="4">
    <source>
        <dbReference type="ARBA" id="ARBA00022989"/>
    </source>
</evidence>
<evidence type="ECO:0000256" key="2">
    <source>
        <dbReference type="ARBA" id="ARBA00022475"/>
    </source>
</evidence>
<accession>A0A1I0Q2G0</accession>
<dbReference type="RefSeq" id="WP_089669434.1">
    <property type="nucleotide sequence ID" value="NZ_FOJA01000001.1"/>
</dbReference>
<evidence type="ECO:0000256" key="3">
    <source>
        <dbReference type="ARBA" id="ARBA00022692"/>
    </source>
</evidence>
<feature type="transmembrane region" description="Helical" evidence="6">
    <location>
        <begin position="161"/>
        <end position="183"/>
    </location>
</feature>
<feature type="transmembrane region" description="Helical" evidence="6">
    <location>
        <begin position="323"/>
        <end position="343"/>
    </location>
</feature>
<keyword evidence="5 6" id="KW-0472">Membrane</keyword>
<dbReference type="PANTHER" id="PTHR30213">
    <property type="entry name" value="INNER MEMBRANE PROTEIN YHJD"/>
    <property type="match status" value="1"/>
</dbReference>
<dbReference type="PANTHER" id="PTHR30213:SF0">
    <property type="entry name" value="UPF0761 MEMBRANE PROTEIN YIHY"/>
    <property type="match status" value="1"/>
</dbReference>
<dbReference type="EMBL" id="FOJA01000001">
    <property type="protein sequence ID" value="SEW21070.1"/>
    <property type="molecule type" value="Genomic_DNA"/>
</dbReference>
<dbReference type="GO" id="GO:0005886">
    <property type="term" value="C:plasma membrane"/>
    <property type="evidence" value="ECO:0007669"/>
    <property type="project" value="UniProtKB-SubCell"/>
</dbReference>
<evidence type="ECO:0000256" key="5">
    <source>
        <dbReference type="ARBA" id="ARBA00023136"/>
    </source>
</evidence>
<dbReference type="STRING" id="355548.SAMN04487945_2208"/>
<dbReference type="Pfam" id="PF03631">
    <property type="entry name" value="Virul_fac_BrkB"/>
    <property type="match status" value="1"/>
</dbReference>
<name>A0A1I0Q2G0_9EURY</name>
<reference evidence="7 8" key="1">
    <citation type="submission" date="2016-10" db="EMBL/GenBank/DDBJ databases">
        <authorList>
            <person name="de Groot N.N."/>
        </authorList>
    </citation>
    <scope>NUCLEOTIDE SEQUENCE [LARGE SCALE GENOMIC DNA]</scope>
    <source>
        <strain evidence="7 8">CGMCC 1.5337</strain>
    </source>
</reference>
<dbReference type="OrthoDB" id="202693at2157"/>
<feature type="transmembrane region" description="Helical" evidence="6">
    <location>
        <begin position="30"/>
        <end position="53"/>
    </location>
</feature>
<feature type="transmembrane region" description="Helical" evidence="6">
    <location>
        <begin position="228"/>
        <end position="251"/>
    </location>
</feature>
<dbReference type="Proteomes" id="UP000198518">
    <property type="component" value="Unassembled WGS sequence"/>
</dbReference>
<evidence type="ECO:0000313" key="7">
    <source>
        <dbReference type="EMBL" id="SEW21070.1"/>
    </source>
</evidence>
<comment type="subcellular location">
    <subcellularLocation>
        <location evidence="1">Cell membrane</location>
        <topology evidence="1">Multi-pass membrane protein</topology>
    </subcellularLocation>
</comment>
<feature type="transmembrane region" description="Helical" evidence="6">
    <location>
        <begin position="349"/>
        <end position="378"/>
    </location>
</feature>
<keyword evidence="3 6" id="KW-0812">Transmembrane</keyword>
<organism evidence="7 8">
    <name type="scientific">Halobacterium jilantaiense</name>
    <dbReference type="NCBI Taxonomy" id="355548"/>
    <lineage>
        <taxon>Archaea</taxon>
        <taxon>Methanobacteriati</taxon>
        <taxon>Methanobacteriota</taxon>
        <taxon>Stenosarchaea group</taxon>
        <taxon>Halobacteria</taxon>
        <taxon>Halobacteriales</taxon>
        <taxon>Halobacteriaceae</taxon>
        <taxon>Halobacterium</taxon>
    </lineage>
</organism>
<dbReference type="InterPro" id="IPR017039">
    <property type="entry name" value="Virul_fac_BrkB"/>
</dbReference>
<keyword evidence="8" id="KW-1185">Reference proteome</keyword>
<gene>
    <name evidence="7" type="ORF">SAMN04487945_2208</name>
</gene>
<keyword evidence="2" id="KW-1003">Cell membrane</keyword>
<proteinExistence type="predicted"/>
<evidence type="ECO:0000256" key="6">
    <source>
        <dbReference type="SAM" id="Phobius"/>
    </source>
</evidence>
<keyword evidence="4 6" id="KW-1133">Transmembrane helix</keyword>
<feature type="transmembrane region" description="Helical" evidence="6">
    <location>
        <begin position="134"/>
        <end position="155"/>
    </location>
</feature>
<protein>
    <submittedName>
        <fullName evidence="7">YihY family inner membrane protein</fullName>
    </submittedName>
</protein>
<evidence type="ECO:0000256" key="1">
    <source>
        <dbReference type="ARBA" id="ARBA00004651"/>
    </source>
</evidence>
<evidence type="ECO:0000313" key="8">
    <source>
        <dbReference type="Proteomes" id="UP000198518"/>
    </source>
</evidence>
<sequence>MTRLRRAAVVARQTATGARDEQVTFLAAAIAYYAFVSIVPLVLLGVTVGQALGGDALVEEGLRLTDEFLSGTGQQAVRNAVTNTEGRASATVVSVALLAWSGLKLFRGLDVAFSQIYGVEGSEGLVDQLKDASVVLVTIPVAVVVAAGIGIAAPVLGLLPFANVTSVASLVVVLSVLFLPAYYVFPDVGMTLQNAVPGAVFGAVGWTALVEGFRVYAQTASLELYGVLGGALLFVTFLYFGGIIITVGAVFNAVLSGRTDDNEDDTDSGREPPDEAPDVAALGAEVAALREELDAKTVSRDDLEADLRQYVRARQRRGKARGWGPYLVLLYGTGMTVAAFAYLSGGWAILAMLVVWLSTLGLYTLMVLFGIGVNAVGLPGKVADRVRSWRS</sequence>